<sequence length="62" mass="7021">MGLFKANPEKQAKKKEAKELRKALEAAGRTNYVMIHHLSGFPKSEENVVMGIGRESKRTHIE</sequence>
<keyword evidence="3" id="KW-1185">Reference proteome</keyword>
<gene>
    <name evidence="2" type="ORF">PAECIP111894_01245</name>
</gene>
<organism evidence="2 3">
    <name type="scientific">Paenibacillus pseudetheri</name>
    <dbReference type="NCBI Taxonomy" id="2897682"/>
    <lineage>
        <taxon>Bacteria</taxon>
        <taxon>Bacillati</taxon>
        <taxon>Bacillota</taxon>
        <taxon>Bacilli</taxon>
        <taxon>Bacillales</taxon>
        <taxon>Paenibacillaceae</taxon>
        <taxon>Paenibacillus</taxon>
    </lineage>
</organism>
<evidence type="ECO:0000313" key="2">
    <source>
        <dbReference type="EMBL" id="CAH1055095.1"/>
    </source>
</evidence>
<accession>A0ABM9BA49</accession>
<evidence type="ECO:0000256" key="1">
    <source>
        <dbReference type="SAM" id="MobiDB-lite"/>
    </source>
</evidence>
<feature type="region of interest" description="Disordered" evidence="1">
    <location>
        <begin position="1"/>
        <end position="20"/>
    </location>
</feature>
<feature type="compositionally biased region" description="Basic and acidic residues" evidence="1">
    <location>
        <begin position="7"/>
        <end position="20"/>
    </location>
</feature>
<proteinExistence type="predicted"/>
<name>A0ABM9BA49_9BACL</name>
<evidence type="ECO:0000313" key="3">
    <source>
        <dbReference type="Proteomes" id="UP000838749"/>
    </source>
</evidence>
<dbReference type="RefSeq" id="WP_234532343.1">
    <property type="nucleotide sequence ID" value="NZ_CAKMAB010000005.1"/>
</dbReference>
<reference evidence="2" key="1">
    <citation type="submission" date="2021-12" db="EMBL/GenBank/DDBJ databases">
        <authorList>
            <person name="Criscuolo A."/>
        </authorList>
    </citation>
    <scope>NUCLEOTIDE SEQUENCE</scope>
    <source>
        <strain evidence="2">CIP111894</strain>
    </source>
</reference>
<dbReference type="EMBL" id="CAKMAB010000005">
    <property type="protein sequence ID" value="CAH1055095.1"/>
    <property type="molecule type" value="Genomic_DNA"/>
</dbReference>
<comment type="caution">
    <text evidence="2">The sequence shown here is derived from an EMBL/GenBank/DDBJ whole genome shotgun (WGS) entry which is preliminary data.</text>
</comment>
<dbReference type="Proteomes" id="UP000838749">
    <property type="component" value="Unassembled WGS sequence"/>
</dbReference>
<protein>
    <submittedName>
        <fullName evidence="2">Uncharacterized protein</fullName>
    </submittedName>
</protein>